<dbReference type="Proteomes" id="UP001164305">
    <property type="component" value="Chromosome"/>
</dbReference>
<dbReference type="Pfam" id="PF07077">
    <property type="entry name" value="DUF1345"/>
    <property type="match status" value="1"/>
</dbReference>
<feature type="transmembrane region" description="Helical" evidence="1">
    <location>
        <begin position="67"/>
        <end position="93"/>
    </location>
</feature>
<accession>A0ABY6FZJ9</accession>
<organism evidence="2 3">
    <name type="scientific">Brachybacterium huguangmaarense</name>
    <dbReference type="NCBI Taxonomy" id="1652028"/>
    <lineage>
        <taxon>Bacteria</taxon>
        <taxon>Bacillati</taxon>
        <taxon>Actinomycetota</taxon>
        <taxon>Actinomycetes</taxon>
        <taxon>Micrococcales</taxon>
        <taxon>Dermabacteraceae</taxon>
        <taxon>Brachybacterium</taxon>
    </lineage>
</organism>
<dbReference type="InterPro" id="IPR009781">
    <property type="entry name" value="DUF1345"/>
</dbReference>
<name>A0ABY6FZJ9_9MICO</name>
<keyword evidence="3" id="KW-1185">Reference proteome</keyword>
<protein>
    <submittedName>
        <fullName evidence="2">DUF1345 domain-containing protein</fullName>
    </submittedName>
</protein>
<feature type="transmembrane region" description="Helical" evidence="1">
    <location>
        <begin position="20"/>
        <end position="39"/>
    </location>
</feature>
<evidence type="ECO:0000256" key="1">
    <source>
        <dbReference type="SAM" id="Phobius"/>
    </source>
</evidence>
<dbReference type="EMBL" id="CP107020">
    <property type="protein sequence ID" value="UYG16371.1"/>
    <property type="molecule type" value="Genomic_DNA"/>
</dbReference>
<keyword evidence="1" id="KW-0812">Transmembrane</keyword>
<evidence type="ECO:0000313" key="3">
    <source>
        <dbReference type="Proteomes" id="UP001164305"/>
    </source>
</evidence>
<keyword evidence="1" id="KW-1133">Transmembrane helix</keyword>
<feature type="transmembrane region" description="Helical" evidence="1">
    <location>
        <begin position="180"/>
        <end position="203"/>
    </location>
</feature>
<proteinExistence type="predicted"/>
<sequence length="205" mass="22172">MTREALGDALGDERAQARGYFVVWILFCVTYTILTWQVLSPAGGRTLAEWLHESEGQRRSRQRSESLYATGGPSGAITMCIIALAAVVLVAVLPSLRGSALTLTLAIGVVAATWMLLVTVYAVHYARETARDGGLSFPGSAGEDPPRLHDFLYVAVQVATGFNSADVEVRTTRMRREVTIHAVVSFAFNTVVIALLVSLLVTIDF</sequence>
<keyword evidence="1" id="KW-0472">Membrane</keyword>
<reference evidence="2" key="1">
    <citation type="submission" date="2022-10" db="EMBL/GenBank/DDBJ databases">
        <title>Whole-Genome Sequencing of Brachybacterium huguangmaarense BRM-3, Isolated from Betula schmidtii.</title>
        <authorList>
            <person name="Haam D."/>
        </authorList>
    </citation>
    <scope>NUCLEOTIDE SEQUENCE</scope>
    <source>
        <strain evidence="2">BRM-3</strain>
    </source>
</reference>
<evidence type="ECO:0000313" key="2">
    <source>
        <dbReference type="EMBL" id="UYG16371.1"/>
    </source>
</evidence>
<gene>
    <name evidence="2" type="ORF">BRM3_12265</name>
</gene>
<dbReference type="RefSeq" id="WP_263593584.1">
    <property type="nucleotide sequence ID" value="NZ_CP107020.1"/>
</dbReference>
<feature type="transmembrane region" description="Helical" evidence="1">
    <location>
        <begin position="99"/>
        <end position="123"/>
    </location>
</feature>